<dbReference type="AlphaFoldDB" id="A0A0S7WH25"/>
<dbReference type="SMART" id="SM00287">
    <property type="entry name" value="SH3b"/>
    <property type="match status" value="1"/>
</dbReference>
<name>A0A0S7WH25_UNCT6</name>
<dbReference type="InterPro" id="IPR003646">
    <property type="entry name" value="SH3-like_bac-type"/>
</dbReference>
<proteinExistence type="predicted"/>
<protein>
    <recommendedName>
        <fullName evidence="1">SH3b domain-containing protein</fullName>
    </recommendedName>
</protein>
<evidence type="ECO:0000313" key="2">
    <source>
        <dbReference type="EMBL" id="KPJ49446.1"/>
    </source>
</evidence>
<dbReference type="Gene3D" id="2.30.30.40">
    <property type="entry name" value="SH3 Domains"/>
    <property type="match status" value="1"/>
</dbReference>
<sequence length="155" mass="17456">MKRLLVCVVLVAAGLVVAQTITIKVKETRVRSSPRFYAKSIYDAKSGDRLQKIGELQGWYKVVTPDGETGWVHSSAVETRKLELSSGEWVEQEASPDEVALAGKGFNEEVEAEYRKTHQELDYTLVDRMEKIEVTDSEMLEFLREGRLGEYGGGR</sequence>
<dbReference type="Proteomes" id="UP000051124">
    <property type="component" value="Unassembled WGS sequence"/>
</dbReference>
<comment type="caution">
    <text evidence="2">The sequence shown here is derived from an EMBL/GenBank/DDBJ whole genome shotgun (WGS) entry which is preliminary data.</text>
</comment>
<reference evidence="2 3" key="1">
    <citation type="journal article" date="2015" name="Microbiome">
        <title>Genomic resolution of linkages in carbon, nitrogen, and sulfur cycling among widespread estuary sediment bacteria.</title>
        <authorList>
            <person name="Baker B.J."/>
            <person name="Lazar C.S."/>
            <person name="Teske A.P."/>
            <person name="Dick G.J."/>
        </authorList>
    </citation>
    <scope>NUCLEOTIDE SEQUENCE [LARGE SCALE GENOMIC DNA]</scope>
    <source>
        <strain evidence="2">DG_26</strain>
    </source>
</reference>
<dbReference type="PROSITE" id="PS51781">
    <property type="entry name" value="SH3B"/>
    <property type="match status" value="1"/>
</dbReference>
<accession>A0A0S7WH25</accession>
<dbReference type="EMBL" id="LIZT01000058">
    <property type="protein sequence ID" value="KPJ49446.1"/>
    <property type="molecule type" value="Genomic_DNA"/>
</dbReference>
<dbReference type="Pfam" id="PF08239">
    <property type="entry name" value="SH3_3"/>
    <property type="match status" value="1"/>
</dbReference>
<organism evidence="2 3">
    <name type="scientific">candidate division TA06 bacterium DG_26</name>
    <dbReference type="NCBI Taxonomy" id="1703771"/>
    <lineage>
        <taxon>Bacteria</taxon>
        <taxon>Bacteria division TA06</taxon>
    </lineage>
</organism>
<evidence type="ECO:0000313" key="3">
    <source>
        <dbReference type="Proteomes" id="UP000051124"/>
    </source>
</evidence>
<evidence type="ECO:0000259" key="1">
    <source>
        <dbReference type="PROSITE" id="PS51781"/>
    </source>
</evidence>
<gene>
    <name evidence="2" type="ORF">AMJ40_05450</name>
</gene>
<feature type="domain" description="SH3b" evidence="1">
    <location>
        <begin position="18"/>
        <end position="81"/>
    </location>
</feature>